<protein>
    <submittedName>
        <fullName evidence="1">Uncharacterized protein</fullName>
    </submittedName>
</protein>
<keyword evidence="2" id="KW-1185">Reference proteome</keyword>
<name>A0A7J5XG75_DISMA</name>
<dbReference type="PANTHER" id="PTHR45854">
    <property type="entry name" value="ASAP FAMILY MEMBER"/>
    <property type="match status" value="1"/>
</dbReference>
<proteinExistence type="predicted"/>
<evidence type="ECO:0000313" key="2">
    <source>
        <dbReference type="Proteomes" id="UP000518266"/>
    </source>
</evidence>
<comment type="caution">
    <text evidence="1">The sequence shown here is derived from an EMBL/GenBank/DDBJ whole genome shotgun (WGS) entry which is preliminary data.</text>
</comment>
<dbReference type="Proteomes" id="UP000518266">
    <property type="component" value="Unassembled WGS sequence"/>
</dbReference>
<accession>A0A7J5XG75</accession>
<dbReference type="AlphaFoldDB" id="A0A7J5XG75"/>
<dbReference type="InterPro" id="IPR027267">
    <property type="entry name" value="AH/BAR_dom_sf"/>
</dbReference>
<dbReference type="SUPFAM" id="SSF103657">
    <property type="entry name" value="BAR/IMD domain-like"/>
    <property type="match status" value="1"/>
</dbReference>
<dbReference type="PANTHER" id="PTHR45854:SF4">
    <property type="entry name" value="ARF-GAP WITH SH3 DOMAIN, ANK REPEAT AND PH DOMAIN-CONTAINING PROTEIN 2"/>
    <property type="match status" value="1"/>
</dbReference>
<dbReference type="OrthoDB" id="435430at2759"/>
<dbReference type="GO" id="GO:0005096">
    <property type="term" value="F:GTPase activator activity"/>
    <property type="evidence" value="ECO:0007669"/>
    <property type="project" value="InterPro"/>
</dbReference>
<sequence>MPKVGVAVAEADAPIGGLDGDVGRVVPGEEGRVHIEAVDQPRHTESDDAPVVTSTESEAVTAAGLSVPPPVCRCLLRSVGAVSSGLSVPAPVCRCLLRSVGASSGLSVGASSGLSALDGDRSVLHKIKKSVKSINTSGLAHVENEEQYVQAMERLGDSCVGRDDADVGPAFLKFSLQNMNNIITFPLDSLLKGDLKGVKGVSGGGGSEEAFDKSWKDYETKL</sequence>
<organism evidence="1 2">
    <name type="scientific">Dissostichus mawsoni</name>
    <name type="common">Antarctic cod</name>
    <dbReference type="NCBI Taxonomy" id="36200"/>
    <lineage>
        <taxon>Eukaryota</taxon>
        <taxon>Metazoa</taxon>
        <taxon>Chordata</taxon>
        <taxon>Craniata</taxon>
        <taxon>Vertebrata</taxon>
        <taxon>Euteleostomi</taxon>
        <taxon>Actinopterygii</taxon>
        <taxon>Neopterygii</taxon>
        <taxon>Teleostei</taxon>
        <taxon>Neoteleostei</taxon>
        <taxon>Acanthomorphata</taxon>
        <taxon>Eupercaria</taxon>
        <taxon>Perciformes</taxon>
        <taxon>Notothenioidei</taxon>
        <taxon>Nototheniidae</taxon>
        <taxon>Dissostichus</taxon>
    </lineage>
</organism>
<dbReference type="Gene3D" id="1.20.1270.60">
    <property type="entry name" value="Arfaptin homology (AH) domain/BAR domain"/>
    <property type="match status" value="1"/>
</dbReference>
<dbReference type="InterPro" id="IPR043593">
    <property type="entry name" value="ASAP"/>
</dbReference>
<gene>
    <name evidence="1" type="ORF">F7725_028381</name>
</gene>
<reference evidence="1 2" key="1">
    <citation type="submission" date="2020-03" db="EMBL/GenBank/DDBJ databases">
        <title>Dissostichus mawsoni Genome sequencing and assembly.</title>
        <authorList>
            <person name="Park H."/>
        </authorList>
    </citation>
    <scope>NUCLEOTIDE SEQUENCE [LARGE SCALE GENOMIC DNA]</scope>
    <source>
        <strain evidence="1">DM0001</strain>
        <tissue evidence="1">Muscle</tissue>
    </source>
</reference>
<evidence type="ECO:0000313" key="1">
    <source>
        <dbReference type="EMBL" id="KAF3835823.1"/>
    </source>
</evidence>
<dbReference type="EMBL" id="JAAKFY010000024">
    <property type="protein sequence ID" value="KAF3835823.1"/>
    <property type="molecule type" value="Genomic_DNA"/>
</dbReference>